<proteinExistence type="predicted"/>
<organism evidence="7 8">
    <name type="scientific">Candidatus Neomicrothrix parvicella RN1</name>
    <dbReference type="NCBI Taxonomy" id="1229780"/>
    <lineage>
        <taxon>Bacteria</taxon>
        <taxon>Bacillati</taxon>
        <taxon>Actinomycetota</taxon>
        <taxon>Acidimicrobiia</taxon>
        <taxon>Acidimicrobiales</taxon>
        <taxon>Microthrixaceae</taxon>
        <taxon>Candidatus Neomicrothrix</taxon>
    </lineage>
</organism>
<feature type="transmembrane region" description="Helical" evidence="6">
    <location>
        <begin position="83"/>
        <end position="104"/>
    </location>
</feature>
<evidence type="ECO:0000313" key="7">
    <source>
        <dbReference type="EMBL" id="CCM62999.1"/>
    </source>
</evidence>
<feature type="transmembrane region" description="Helical" evidence="6">
    <location>
        <begin position="125"/>
        <end position="145"/>
    </location>
</feature>
<name>R4YXA1_9ACTN</name>
<evidence type="ECO:0000256" key="6">
    <source>
        <dbReference type="SAM" id="Phobius"/>
    </source>
</evidence>
<dbReference type="PANTHER" id="PTHR10010:SF46">
    <property type="entry name" value="SODIUM-DEPENDENT PHOSPHATE TRANSPORT PROTEIN 2B"/>
    <property type="match status" value="1"/>
</dbReference>
<keyword evidence="2" id="KW-1003">Cell membrane</keyword>
<keyword evidence="8" id="KW-1185">Reference proteome</keyword>
<dbReference type="Proteomes" id="UP000018291">
    <property type="component" value="Unassembled WGS sequence"/>
</dbReference>
<feature type="transmembrane region" description="Helical" evidence="6">
    <location>
        <begin position="274"/>
        <end position="294"/>
    </location>
</feature>
<dbReference type="eggNOG" id="COG1283">
    <property type="taxonomic scope" value="Bacteria"/>
</dbReference>
<feature type="transmembrane region" description="Helical" evidence="6">
    <location>
        <begin position="234"/>
        <end position="254"/>
    </location>
</feature>
<evidence type="ECO:0000256" key="5">
    <source>
        <dbReference type="ARBA" id="ARBA00023136"/>
    </source>
</evidence>
<dbReference type="NCBIfam" id="NF037997">
    <property type="entry name" value="Na_Pi_symport"/>
    <property type="match status" value="2"/>
</dbReference>
<evidence type="ECO:0000256" key="2">
    <source>
        <dbReference type="ARBA" id="ARBA00022475"/>
    </source>
</evidence>
<feature type="transmembrane region" description="Helical" evidence="6">
    <location>
        <begin position="191"/>
        <end position="213"/>
    </location>
</feature>
<dbReference type="EMBL" id="CANL01000007">
    <property type="protein sequence ID" value="CCM62999.1"/>
    <property type="molecule type" value="Genomic_DNA"/>
</dbReference>
<dbReference type="AlphaFoldDB" id="R4YXA1"/>
<evidence type="ECO:0000256" key="1">
    <source>
        <dbReference type="ARBA" id="ARBA00004651"/>
    </source>
</evidence>
<dbReference type="GO" id="GO:0044341">
    <property type="term" value="P:sodium-dependent phosphate transport"/>
    <property type="evidence" value="ECO:0007669"/>
    <property type="project" value="InterPro"/>
</dbReference>
<dbReference type="GO" id="GO:0005886">
    <property type="term" value="C:plasma membrane"/>
    <property type="evidence" value="ECO:0007669"/>
    <property type="project" value="UniProtKB-SubCell"/>
</dbReference>
<dbReference type="Pfam" id="PF02690">
    <property type="entry name" value="Na_Pi_cotrans"/>
    <property type="match status" value="2"/>
</dbReference>
<dbReference type="PANTHER" id="PTHR10010">
    <property type="entry name" value="SOLUTE CARRIER FAMILY 34 SODIUM PHOSPHATE , MEMBER 2-RELATED"/>
    <property type="match status" value="1"/>
</dbReference>
<comment type="subcellular location">
    <subcellularLocation>
        <location evidence="1">Cell membrane</location>
        <topology evidence="1">Multi-pass membrane protein</topology>
    </subcellularLocation>
</comment>
<evidence type="ECO:0000256" key="4">
    <source>
        <dbReference type="ARBA" id="ARBA00022989"/>
    </source>
</evidence>
<dbReference type="GO" id="GO:0005436">
    <property type="term" value="F:sodium:phosphate symporter activity"/>
    <property type="evidence" value="ECO:0007669"/>
    <property type="project" value="InterPro"/>
</dbReference>
<dbReference type="HOGENOM" id="CLU_025063_2_1_11"/>
<evidence type="ECO:0000256" key="3">
    <source>
        <dbReference type="ARBA" id="ARBA00022692"/>
    </source>
</evidence>
<keyword evidence="4 6" id="KW-1133">Transmembrane helix</keyword>
<reference evidence="7 8" key="1">
    <citation type="journal article" date="2013" name="ISME J.">
        <title>Metabolic model for the filamentous 'Candidatus Microthrix parvicella' based on genomic and metagenomic analyses.</title>
        <authorList>
            <person name="Jon McIlroy S."/>
            <person name="Kristiansen R."/>
            <person name="Albertsen M."/>
            <person name="Michael Karst S."/>
            <person name="Rossetti S."/>
            <person name="Lund Nielsen J."/>
            <person name="Tandoi V."/>
            <person name="James Seviour R."/>
            <person name="Nielsen P.H."/>
        </authorList>
    </citation>
    <scope>NUCLEOTIDE SEQUENCE [LARGE SCALE GENOMIC DNA]</scope>
    <source>
        <strain evidence="7 8">RN1</strain>
    </source>
</reference>
<keyword evidence="5 6" id="KW-0472">Membrane</keyword>
<keyword evidence="3 6" id="KW-0812">Transmembrane</keyword>
<protein>
    <submittedName>
        <fullName evidence="7">Putative Sodium-dependent phosphate transporter</fullName>
    </submittedName>
</protein>
<dbReference type="InterPro" id="IPR003841">
    <property type="entry name" value="Na/Pi_transpt"/>
</dbReference>
<comment type="caution">
    <text evidence="7">The sequence shown here is derived from an EMBL/GenBank/DDBJ whole genome shotgun (WGS) entry which is preliminary data.</text>
</comment>
<feature type="transmembrane region" description="Helical" evidence="6">
    <location>
        <begin position="343"/>
        <end position="366"/>
    </location>
</feature>
<sequence length="367" mass="37752">MPTVVRALLVFGLLYLFLVGISVLEGGISSLGEGIQEQLFTSVKNPIAALCVGILATVVAQSSSVTTSTIVGLVGTGLLPVEAAVPMIMGANIGTTVTATLVSLGHLRRSAEMRDAFAAATVHDYFNLLAVAVLLPLEMATHVLARSATWLSDRLVGTGGGTFKSPVQQAVKGPAGWVRSALESTGASGTLLGVLLIIAGLVFIFVALAFITTNMKALVADRMEQSINAFLGRSGGAAAMLLGLVITMAVQSSSITTSIMVPLAASGVLTLRSVYPVTLGANVGTTITGILASLATSRPEALTIALVHTLFNIGGILLFYPVPAMREIPIRLATRTGEVAARHPTVVVTGVGVCFVVIPLLGIVTLR</sequence>
<dbReference type="STRING" id="1229780.BN381_150112"/>
<feature type="transmembrane region" description="Helical" evidence="6">
    <location>
        <begin position="6"/>
        <end position="26"/>
    </location>
</feature>
<feature type="transmembrane region" description="Helical" evidence="6">
    <location>
        <begin position="301"/>
        <end position="323"/>
    </location>
</feature>
<accession>R4YXA1</accession>
<evidence type="ECO:0000313" key="8">
    <source>
        <dbReference type="Proteomes" id="UP000018291"/>
    </source>
</evidence>
<gene>
    <name evidence="7" type="ORF">BN381_150112</name>
</gene>